<organism evidence="1 2">
    <name type="scientific">Rhizobium fredii</name>
    <name type="common">Sinorhizobium fredii</name>
    <dbReference type="NCBI Taxonomy" id="380"/>
    <lineage>
        <taxon>Bacteria</taxon>
        <taxon>Pseudomonadati</taxon>
        <taxon>Pseudomonadota</taxon>
        <taxon>Alphaproteobacteria</taxon>
        <taxon>Hyphomicrobiales</taxon>
        <taxon>Rhizobiaceae</taxon>
        <taxon>Sinorhizobium/Ensifer group</taxon>
        <taxon>Sinorhizobium</taxon>
    </lineage>
</organism>
<dbReference type="Proteomes" id="UP000220353">
    <property type="component" value="Unassembled WGS sequence"/>
</dbReference>
<reference evidence="1 2" key="1">
    <citation type="submission" date="2017-09" db="EMBL/GenBank/DDBJ databases">
        <title>Comparative genomics of rhizobia isolated from Phaseolus vulgaris in China.</title>
        <authorList>
            <person name="Tong W."/>
        </authorList>
    </citation>
    <scope>NUCLEOTIDE SEQUENCE [LARGE SCALE GENOMIC DNA]</scope>
    <source>
        <strain evidence="1 2">PCH1</strain>
    </source>
</reference>
<comment type="caution">
    <text evidence="1">The sequence shown here is derived from an EMBL/GenBank/DDBJ whole genome shotgun (WGS) entry which is preliminary data.</text>
</comment>
<sequence>MLMAISQRQSAWAETPRTIHRTMRWLLALLPMGLDSSQGPAPRITSSLSTEDYLREITERDWSV</sequence>
<accession>A0A2A6LP39</accession>
<gene>
    <name evidence="1" type="ORF">CO661_31825</name>
</gene>
<protein>
    <submittedName>
        <fullName evidence="1">Uncharacterized protein</fullName>
    </submittedName>
</protein>
<name>A0A2A6LP39_RHIFR</name>
<evidence type="ECO:0000313" key="1">
    <source>
        <dbReference type="EMBL" id="PDT43992.1"/>
    </source>
</evidence>
<evidence type="ECO:0000313" key="2">
    <source>
        <dbReference type="Proteomes" id="UP000220353"/>
    </source>
</evidence>
<dbReference type="EMBL" id="NWTC01000047">
    <property type="protein sequence ID" value="PDT43992.1"/>
    <property type="molecule type" value="Genomic_DNA"/>
</dbReference>
<dbReference type="AlphaFoldDB" id="A0A2A6LP39"/>
<proteinExistence type="predicted"/>